<accession>A0A8H3SFQ3</accession>
<evidence type="ECO:0000313" key="3">
    <source>
        <dbReference type="Proteomes" id="UP000465221"/>
    </source>
</evidence>
<sequence length="119" mass="13170">MAAGRSPIVRLQCTVELSATLKLNGAGKEEERTAPYRKGAVHWERGRQQEKEEETVRRLYIDGAGGMEAAGDGRKSGENTGAIPKTDALGRMGQARWKAADGRFHEGRFQRPANRVIEY</sequence>
<dbReference type="AlphaFoldDB" id="A0A8H3SFQ3"/>
<gene>
    <name evidence="2" type="ORF">IFM46972_11295</name>
</gene>
<evidence type="ECO:0000256" key="1">
    <source>
        <dbReference type="SAM" id="MobiDB-lite"/>
    </source>
</evidence>
<feature type="region of interest" description="Disordered" evidence="1">
    <location>
        <begin position="24"/>
        <end position="90"/>
    </location>
</feature>
<evidence type="ECO:0000313" key="2">
    <source>
        <dbReference type="EMBL" id="GFF59109.1"/>
    </source>
</evidence>
<organism evidence="2 3">
    <name type="scientific">Aspergillus udagawae</name>
    <dbReference type="NCBI Taxonomy" id="91492"/>
    <lineage>
        <taxon>Eukaryota</taxon>
        <taxon>Fungi</taxon>
        <taxon>Dikarya</taxon>
        <taxon>Ascomycota</taxon>
        <taxon>Pezizomycotina</taxon>
        <taxon>Eurotiomycetes</taxon>
        <taxon>Eurotiomycetidae</taxon>
        <taxon>Eurotiales</taxon>
        <taxon>Aspergillaceae</taxon>
        <taxon>Aspergillus</taxon>
        <taxon>Aspergillus subgen. Fumigati</taxon>
    </lineage>
</organism>
<dbReference type="Proteomes" id="UP000465221">
    <property type="component" value="Unassembled WGS sequence"/>
</dbReference>
<dbReference type="EMBL" id="BLKC01000201">
    <property type="protein sequence ID" value="GFF59109.1"/>
    <property type="molecule type" value="Genomic_DNA"/>
</dbReference>
<feature type="compositionally biased region" description="Basic and acidic residues" evidence="1">
    <location>
        <begin position="41"/>
        <end position="60"/>
    </location>
</feature>
<comment type="caution">
    <text evidence="2">The sequence shown here is derived from an EMBL/GenBank/DDBJ whole genome shotgun (WGS) entry which is preliminary data.</text>
</comment>
<name>A0A8H3SFQ3_9EURO</name>
<reference evidence="2 3" key="1">
    <citation type="submission" date="2020-01" db="EMBL/GenBank/DDBJ databases">
        <title>Draft genome sequence of Aspergillus udagawae IFM 46972.</title>
        <authorList>
            <person name="Takahashi H."/>
            <person name="Yaguchi T."/>
        </authorList>
    </citation>
    <scope>NUCLEOTIDE SEQUENCE [LARGE SCALE GENOMIC DNA]</scope>
    <source>
        <strain evidence="2 3">IFM 46972</strain>
    </source>
</reference>
<protein>
    <submittedName>
        <fullName evidence="2">Uncharacterized protein</fullName>
    </submittedName>
</protein>
<proteinExistence type="predicted"/>